<dbReference type="PANTHER" id="PTHR34407">
    <property type="entry name" value="EXPRESSED PROTEIN"/>
    <property type="match status" value="1"/>
</dbReference>
<protein>
    <recommendedName>
        <fullName evidence="5">Capsular associated protein</fullName>
    </recommendedName>
</protein>
<evidence type="ECO:0000313" key="3">
    <source>
        <dbReference type="EMBL" id="ORY35872.1"/>
    </source>
</evidence>
<proteinExistence type="predicted"/>
<dbReference type="CDD" id="cd00229">
    <property type="entry name" value="SGNH_hydrolase"/>
    <property type="match status" value="1"/>
</dbReference>
<feature type="compositionally biased region" description="Gly residues" evidence="1">
    <location>
        <begin position="13"/>
        <end position="26"/>
    </location>
</feature>
<feature type="compositionally biased region" description="Polar residues" evidence="1">
    <location>
        <begin position="1"/>
        <end position="11"/>
    </location>
</feature>
<evidence type="ECO:0000256" key="1">
    <source>
        <dbReference type="SAM" id="MobiDB-lite"/>
    </source>
</evidence>
<dbReference type="SUPFAM" id="SSF52266">
    <property type="entry name" value="SGNH hydrolase"/>
    <property type="match status" value="1"/>
</dbReference>
<name>A0A1Y2BM99_9TREE</name>
<keyword evidence="4" id="KW-1185">Reference proteome</keyword>
<dbReference type="AlphaFoldDB" id="A0A1Y2BM99"/>
<dbReference type="InParanoid" id="A0A1Y2BM99"/>
<sequence length="585" mass="63202">MDETTHPVSTSGIGLGGVVGGGGGGGESRRPSVAAGGLGLASRRGERTPSLDLSAFSFSSTKKKATRLGMSHRAWMLVTIIVGLILLSKLLFPSDPAPTLHAHSHDPHTLIPRDYLNNSRIDPAPFEFCPVFGPGDAIAARRGQFELLKSRLHLGTGARVQRVLQKAMSGVPVTMSILGGSISACMGAGDDPVGEKCYPHKFFQWWNSVFPHPANELTNGATRKTDSAYYAYCNGHHMPDQTDLVILEFDAADPNDPEWLQHFELLVRSILVRPDMPAVIILGHFSPQVQAQNGYAGPELLHNVVAQFYDVPHISVKGVLYDQYLQTPESARSTFYSDSNHANADGHDLIADVLISYIMSQVCSGWATLQGYAYDVPDLGVEGDGTTSGPSLLGGVGLRKGMPGQNPGDGDSAGSALTDRYQGLRVPLARLADRPHDIENFREIEPFCVAASDLINPLPPSLFYGSGWHTYHPPKSALVEDRHYWYAEQPTARLRIPLKLGAGDVGVYFLQSPQDKPLGTVKCWVDDNFANGKELHGTAEVEDVIATLVMIDRGVARGSHFVECQLMGEAGTSSPPFKILGIFTT</sequence>
<comment type="caution">
    <text evidence="3">The sequence shown here is derived from an EMBL/GenBank/DDBJ whole genome shotgun (WGS) entry which is preliminary data.</text>
</comment>
<evidence type="ECO:0000313" key="4">
    <source>
        <dbReference type="Proteomes" id="UP000193986"/>
    </source>
</evidence>
<feature type="transmembrane region" description="Helical" evidence="2">
    <location>
        <begin position="74"/>
        <end position="92"/>
    </location>
</feature>
<dbReference type="PANTHER" id="PTHR34407:SF1">
    <property type="entry name" value="SGNH HYDROLASE-TYPE ESTERASE DOMAIN-CONTAINING PROTEIN"/>
    <property type="match status" value="1"/>
</dbReference>
<keyword evidence="2" id="KW-0812">Transmembrane</keyword>
<keyword evidence="2" id="KW-1133">Transmembrane helix</keyword>
<evidence type="ECO:0000256" key="2">
    <source>
        <dbReference type="SAM" id="Phobius"/>
    </source>
</evidence>
<dbReference type="STRING" id="71784.A0A1Y2BM99"/>
<keyword evidence="2" id="KW-0472">Membrane</keyword>
<dbReference type="Proteomes" id="UP000193986">
    <property type="component" value="Unassembled WGS sequence"/>
</dbReference>
<gene>
    <name evidence="3" type="ORF">BCR39DRAFT_512729</name>
</gene>
<dbReference type="OrthoDB" id="544608at2759"/>
<evidence type="ECO:0008006" key="5">
    <source>
        <dbReference type="Google" id="ProtNLM"/>
    </source>
</evidence>
<organism evidence="3 4">
    <name type="scientific">Naematelia encephala</name>
    <dbReference type="NCBI Taxonomy" id="71784"/>
    <lineage>
        <taxon>Eukaryota</taxon>
        <taxon>Fungi</taxon>
        <taxon>Dikarya</taxon>
        <taxon>Basidiomycota</taxon>
        <taxon>Agaricomycotina</taxon>
        <taxon>Tremellomycetes</taxon>
        <taxon>Tremellales</taxon>
        <taxon>Naemateliaceae</taxon>
        <taxon>Naematelia</taxon>
    </lineage>
</organism>
<reference evidence="3 4" key="1">
    <citation type="submission" date="2016-07" db="EMBL/GenBank/DDBJ databases">
        <title>Pervasive Adenine N6-methylation of Active Genes in Fungi.</title>
        <authorList>
            <consortium name="DOE Joint Genome Institute"/>
            <person name="Mondo S.J."/>
            <person name="Dannebaum R.O."/>
            <person name="Kuo R.C."/>
            <person name="Labutti K."/>
            <person name="Haridas S."/>
            <person name="Kuo A."/>
            <person name="Salamov A."/>
            <person name="Ahrendt S.R."/>
            <person name="Lipzen A."/>
            <person name="Sullivan W."/>
            <person name="Andreopoulos W.B."/>
            <person name="Clum A."/>
            <person name="Lindquist E."/>
            <person name="Daum C."/>
            <person name="Ramamoorthy G.K."/>
            <person name="Gryganskyi A."/>
            <person name="Culley D."/>
            <person name="Magnuson J.K."/>
            <person name="James T.Y."/>
            <person name="O'Malley M.A."/>
            <person name="Stajich J.E."/>
            <person name="Spatafora J.W."/>
            <person name="Visel A."/>
            <person name="Grigoriev I.V."/>
        </authorList>
    </citation>
    <scope>NUCLEOTIDE SEQUENCE [LARGE SCALE GENOMIC DNA]</scope>
    <source>
        <strain evidence="3 4">68-887.2</strain>
    </source>
</reference>
<accession>A0A1Y2BM99</accession>
<dbReference type="EMBL" id="MCFC01000001">
    <property type="protein sequence ID" value="ORY35872.1"/>
    <property type="molecule type" value="Genomic_DNA"/>
</dbReference>
<feature type="region of interest" description="Disordered" evidence="1">
    <location>
        <begin position="1"/>
        <end position="45"/>
    </location>
</feature>